<dbReference type="InterPro" id="IPR011260">
    <property type="entry name" value="RNAP_asu_C"/>
</dbReference>
<gene>
    <name evidence="2" type="ORF">LCGC14_2147260</name>
</gene>
<sequence>MKKSDLMVVGEINSYGNTHISIERETNLHRIIKELMIQHCIRKIDCSLVPSHFEFESSPESVLNESIEDDRQEDIRDQYIDALDITYQCANRLKRSCIYRVDELLRKTEFTLMRVRGIGEKSLIEIKKALSFHDLTLRKEMRDE</sequence>
<name>A0A0F9EIR7_9ZZZZ</name>
<dbReference type="SUPFAM" id="SSF47789">
    <property type="entry name" value="C-terminal domain of RNA polymerase alpha subunit"/>
    <property type="match status" value="1"/>
</dbReference>
<accession>A0A0F9EIR7</accession>
<dbReference type="AlphaFoldDB" id="A0A0F9EIR7"/>
<dbReference type="GO" id="GO:0003899">
    <property type="term" value="F:DNA-directed RNA polymerase activity"/>
    <property type="evidence" value="ECO:0007669"/>
    <property type="project" value="InterPro"/>
</dbReference>
<feature type="domain" description="RNA polymerase alpha subunit C-terminal" evidence="1">
    <location>
        <begin position="68"/>
        <end position="131"/>
    </location>
</feature>
<evidence type="ECO:0000259" key="1">
    <source>
        <dbReference type="Pfam" id="PF03118"/>
    </source>
</evidence>
<organism evidence="2">
    <name type="scientific">marine sediment metagenome</name>
    <dbReference type="NCBI Taxonomy" id="412755"/>
    <lineage>
        <taxon>unclassified sequences</taxon>
        <taxon>metagenomes</taxon>
        <taxon>ecological metagenomes</taxon>
    </lineage>
</organism>
<dbReference type="Pfam" id="PF03118">
    <property type="entry name" value="RNA_pol_A_CTD"/>
    <property type="match status" value="1"/>
</dbReference>
<comment type="caution">
    <text evidence="2">The sequence shown here is derived from an EMBL/GenBank/DDBJ whole genome shotgun (WGS) entry which is preliminary data.</text>
</comment>
<reference evidence="2" key="1">
    <citation type="journal article" date="2015" name="Nature">
        <title>Complex archaea that bridge the gap between prokaryotes and eukaryotes.</title>
        <authorList>
            <person name="Spang A."/>
            <person name="Saw J.H."/>
            <person name="Jorgensen S.L."/>
            <person name="Zaremba-Niedzwiedzka K."/>
            <person name="Martijn J."/>
            <person name="Lind A.E."/>
            <person name="van Eijk R."/>
            <person name="Schleper C."/>
            <person name="Guy L."/>
            <person name="Ettema T.J."/>
        </authorList>
    </citation>
    <scope>NUCLEOTIDE SEQUENCE</scope>
</reference>
<proteinExistence type="predicted"/>
<dbReference type="GO" id="GO:0006351">
    <property type="term" value="P:DNA-templated transcription"/>
    <property type="evidence" value="ECO:0007669"/>
    <property type="project" value="InterPro"/>
</dbReference>
<dbReference type="EMBL" id="LAZR01027281">
    <property type="protein sequence ID" value="KKL66206.1"/>
    <property type="molecule type" value="Genomic_DNA"/>
</dbReference>
<evidence type="ECO:0000313" key="2">
    <source>
        <dbReference type="EMBL" id="KKL66206.1"/>
    </source>
</evidence>
<protein>
    <recommendedName>
        <fullName evidence="1">RNA polymerase alpha subunit C-terminal domain-containing protein</fullName>
    </recommendedName>
</protein>
<dbReference type="Gene3D" id="1.10.150.20">
    <property type="entry name" value="5' to 3' exonuclease, C-terminal subdomain"/>
    <property type="match status" value="1"/>
</dbReference>
<dbReference type="GO" id="GO:0003677">
    <property type="term" value="F:DNA binding"/>
    <property type="evidence" value="ECO:0007669"/>
    <property type="project" value="InterPro"/>
</dbReference>